<evidence type="ECO:0000259" key="2">
    <source>
        <dbReference type="Pfam" id="PF17661"/>
    </source>
</evidence>
<keyword evidence="4" id="KW-1185">Reference proteome</keyword>
<dbReference type="GO" id="GO:1905515">
    <property type="term" value="P:non-motile cilium assembly"/>
    <property type="evidence" value="ECO:0007669"/>
    <property type="project" value="TreeGrafter"/>
</dbReference>
<accession>A0A8C9USF2</accession>
<name>A0A8C9USF2_SPEDA</name>
<dbReference type="InterPro" id="IPR041510">
    <property type="entry name" value="DUF5523"/>
</dbReference>
<dbReference type="AlphaFoldDB" id="A0A8C9USF2"/>
<organism evidence="3 4">
    <name type="scientific">Spermophilus dauricus</name>
    <name type="common">Daurian ground squirrel</name>
    <dbReference type="NCBI Taxonomy" id="99837"/>
    <lineage>
        <taxon>Eukaryota</taxon>
        <taxon>Metazoa</taxon>
        <taxon>Chordata</taxon>
        <taxon>Craniata</taxon>
        <taxon>Vertebrata</taxon>
        <taxon>Euteleostomi</taxon>
        <taxon>Mammalia</taxon>
        <taxon>Eutheria</taxon>
        <taxon>Euarchontoglires</taxon>
        <taxon>Glires</taxon>
        <taxon>Rodentia</taxon>
        <taxon>Sciuromorpha</taxon>
        <taxon>Sciuridae</taxon>
        <taxon>Xerinae</taxon>
        <taxon>Marmotini</taxon>
        <taxon>Spermophilus</taxon>
    </lineage>
</organism>
<evidence type="ECO:0000313" key="3">
    <source>
        <dbReference type="Ensembl" id="ENSSDAP00000018985.1"/>
    </source>
</evidence>
<dbReference type="PANTHER" id="PTHR20837">
    <property type="entry name" value="CENTROSOMAL PROTEIN-RELATED"/>
    <property type="match status" value="1"/>
</dbReference>
<feature type="domain" description="DUF5523" evidence="2">
    <location>
        <begin position="9"/>
        <end position="244"/>
    </location>
</feature>
<dbReference type="PANTHER" id="PTHR20837:SF2">
    <property type="entry name" value="PROTEIN CC2D2B"/>
    <property type="match status" value="1"/>
</dbReference>
<keyword evidence="1" id="KW-0472">Membrane</keyword>
<dbReference type="InterPro" id="IPR052434">
    <property type="entry name" value="Tectonic-like_complex_comp"/>
</dbReference>
<keyword evidence="1" id="KW-0812">Transmembrane</keyword>
<feature type="transmembrane region" description="Helical" evidence="1">
    <location>
        <begin position="249"/>
        <end position="269"/>
    </location>
</feature>
<dbReference type="Pfam" id="PF17661">
    <property type="entry name" value="DUF5523"/>
    <property type="match status" value="1"/>
</dbReference>
<evidence type="ECO:0000313" key="4">
    <source>
        <dbReference type="Proteomes" id="UP000694422"/>
    </source>
</evidence>
<evidence type="ECO:0000256" key="1">
    <source>
        <dbReference type="SAM" id="Phobius"/>
    </source>
</evidence>
<protein>
    <recommendedName>
        <fullName evidence="2">DUF5523 domain-containing protein</fullName>
    </recommendedName>
</protein>
<proteinExistence type="predicted"/>
<dbReference type="Proteomes" id="UP000694422">
    <property type="component" value="Unplaced"/>
</dbReference>
<reference evidence="3" key="1">
    <citation type="submission" date="2025-08" db="UniProtKB">
        <authorList>
            <consortium name="Ensembl"/>
        </authorList>
    </citation>
    <scope>IDENTIFICATION</scope>
</reference>
<dbReference type="Ensembl" id="ENSSDAT00000021709.1">
    <property type="protein sequence ID" value="ENSSDAP00000018985.1"/>
    <property type="gene ID" value="ENSSDAG00000017302.1"/>
</dbReference>
<dbReference type="GO" id="GO:0035869">
    <property type="term" value="C:ciliary transition zone"/>
    <property type="evidence" value="ECO:0007669"/>
    <property type="project" value="TreeGrafter"/>
</dbReference>
<keyword evidence="1" id="KW-1133">Transmembrane helix</keyword>
<reference evidence="3" key="2">
    <citation type="submission" date="2025-09" db="UniProtKB">
        <authorList>
            <consortium name="Ensembl"/>
        </authorList>
    </citation>
    <scope>IDENTIFICATION</scope>
</reference>
<dbReference type="GO" id="GO:1904491">
    <property type="term" value="P:protein localization to ciliary transition zone"/>
    <property type="evidence" value="ECO:0007669"/>
    <property type="project" value="TreeGrafter"/>
</dbReference>
<sequence length="277" mass="31866">ISEETVTSSVEEIEDTHLSKELDTEENQNIIETLRGKVREKLKNAKVRFFKFSCFFFFKCTTEVLLDDGLSFFILSGEEGSALDQSSEQKSVNDSYFKHFSLGDNSQNVAESQDEDFMEEILFADLIEIKAAEYEDDQEQIKKQQANIFVPSSSPVANQCKLPKGMIPRILEDEGFYVQRKPKIYKKTCNKMENRLLKLEKGKCWFEESGEIMSLPSPIKQSWNFRLNISKESLNPALKTIYRKVIRNSLFVIMIEILIISIISCGFIFPSKDIKSG</sequence>